<dbReference type="Gene3D" id="2.60.40.1730">
    <property type="entry name" value="tricorn interacting facor f3 domain"/>
    <property type="match status" value="1"/>
</dbReference>
<dbReference type="InterPro" id="IPR042097">
    <property type="entry name" value="Aminopeptidase_N-like_N_sf"/>
</dbReference>
<dbReference type="SUPFAM" id="SSF63737">
    <property type="entry name" value="Leukotriene A4 hydrolase N-terminal domain"/>
    <property type="match status" value="1"/>
</dbReference>
<dbReference type="AlphaFoldDB" id="A0ABD6EQ37"/>
<proteinExistence type="predicted"/>
<dbReference type="EMBL" id="JBGFUD010003389">
    <property type="protein sequence ID" value="MFH4978667.1"/>
    <property type="molecule type" value="Genomic_DNA"/>
</dbReference>
<name>A0ABD6EQ37_9BILA</name>
<evidence type="ECO:0000313" key="2">
    <source>
        <dbReference type="Proteomes" id="UP001608902"/>
    </source>
</evidence>
<reference evidence="1 2" key="1">
    <citation type="submission" date="2024-08" db="EMBL/GenBank/DDBJ databases">
        <title>Gnathostoma spinigerum genome.</title>
        <authorList>
            <person name="Gonzalez-Bertolin B."/>
            <person name="Monzon S."/>
            <person name="Zaballos A."/>
            <person name="Jimenez P."/>
            <person name="Dekumyoy P."/>
            <person name="Varona S."/>
            <person name="Cuesta I."/>
            <person name="Sumanam S."/>
            <person name="Adisakwattana P."/>
            <person name="Gasser R.B."/>
            <person name="Hernandez-Gonzalez A."/>
            <person name="Young N.D."/>
            <person name="Perteguer M.J."/>
        </authorList>
    </citation>
    <scope>NUCLEOTIDE SEQUENCE [LARGE SCALE GENOMIC DNA]</scope>
    <source>
        <strain evidence="1">AL3</strain>
        <tissue evidence="1">Liver</tissue>
    </source>
</reference>
<accession>A0ABD6EQ37</accession>
<protein>
    <submittedName>
        <fullName evidence="1">Uncharacterized protein</fullName>
    </submittedName>
</protein>
<evidence type="ECO:0000313" key="1">
    <source>
        <dbReference type="EMBL" id="MFH4978667.1"/>
    </source>
</evidence>
<gene>
    <name evidence="1" type="ORF">AB6A40_005376</name>
</gene>
<sequence>MVVRNWLAVIIFQISTEKNPSSDYDIAQECDSFPWQNIRLPDTLQPTDYKLVINLNLTTFAIVGRVRIRVKVKKPTTFLVLHARGLNATLIKISVGRRLIRTTMVSSEKLL</sequence>
<comment type="caution">
    <text evidence="1">The sequence shown here is derived from an EMBL/GenBank/DDBJ whole genome shotgun (WGS) entry which is preliminary data.</text>
</comment>
<organism evidence="1 2">
    <name type="scientific">Gnathostoma spinigerum</name>
    <dbReference type="NCBI Taxonomy" id="75299"/>
    <lineage>
        <taxon>Eukaryota</taxon>
        <taxon>Metazoa</taxon>
        <taxon>Ecdysozoa</taxon>
        <taxon>Nematoda</taxon>
        <taxon>Chromadorea</taxon>
        <taxon>Rhabditida</taxon>
        <taxon>Spirurina</taxon>
        <taxon>Gnathostomatomorpha</taxon>
        <taxon>Gnathostomatoidea</taxon>
        <taxon>Gnathostomatidae</taxon>
        <taxon>Gnathostoma</taxon>
    </lineage>
</organism>
<keyword evidence="2" id="KW-1185">Reference proteome</keyword>
<dbReference type="Proteomes" id="UP001608902">
    <property type="component" value="Unassembled WGS sequence"/>
</dbReference>